<feature type="compositionally biased region" description="Basic and acidic residues" evidence="1">
    <location>
        <begin position="56"/>
        <end position="92"/>
    </location>
</feature>
<protein>
    <submittedName>
        <fullName evidence="2">Uncharacterized protein</fullName>
    </submittedName>
</protein>
<evidence type="ECO:0000256" key="1">
    <source>
        <dbReference type="SAM" id="MobiDB-lite"/>
    </source>
</evidence>
<gene>
    <name evidence="2" type="ORF">DF286_08625</name>
</gene>
<proteinExistence type="predicted"/>
<keyword evidence="3" id="KW-1185">Reference proteome</keyword>
<evidence type="ECO:0000313" key="2">
    <source>
        <dbReference type="EMBL" id="PWG02924.1"/>
    </source>
</evidence>
<feature type="region of interest" description="Disordered" evidence="1">
    <location>
        <begin position="1"/>
        <end position="229"/>
    </location>
</feature>
<accession>A0A2U2J3N9</accession>
<feature type="compositionally biased region" description="Basic and acidic residues" evidence="1">
    <location>
        <begin position="137"/>
        <end position="229"/>
    </location>
</feature>
<feature type="compositionally biased region" description="Basic and acidic residues" evidence="1">
    <location>
        <begin position="28"/>
        <end position="47"/>
    </location>
</feature>
<feature type="compositionally biased region" description="Low complexity" evidence="1">
    <location>
        <begin position="1"/>
        <end position="16"/>
    </location>
</feature>
<name>A0A2U2J3N9_9SPHN</name>
<sequence>MLAGAAAMAFSMPAAAKDQPRGNGKSAQNKERGQSRARADGRAERRQKQAQARSRARAEARADRRQARAQNERRADRRQARAQNERRAERRQAQAGGRARADAQREWREVAQRRQQRRATAARQERAQEQRQAQRARTSERRERAERLVTRDRVEDRRDRRQRAEARERRQDIRKRQQRLASRERLEDRREAAARRDLRSDRRERQQRIAARERRQDMRQRIAARERRADRRERLQDRRRWQRELARDRRDDRRAFQRRLAARERWLDRERYYAAQARRYRRASYDWDDYDYRYLYRNVEPAYFYSASNFLPVGRSAPPAWAPAWGRRYNVPYRYQDIYYDTPSDYYRYDDGYIYRVDSGSNLIADVIPLLGGGFAVGQLMPVGYDAYNVPYPYRDYYYDTDDAYYRYGDGGIFQVDPSTGMIEAIVALLAGDLNIGQPLPTGYDAYNLPLQYRDQYVDNDDYIYRYADGNIYQADAQTGLIENVMSALI</sequence>
<reference evidence="2 3" key="1">
    <citation type="submission" date="2018-05" db="EMBL/GenBank/DDBJ databases">
        <title>Genome of Sphingosinicella humi QZX222.</title>
        <authorList>
            <person name="Qiao Z."/>
            <person name="Wang G."/>
        </authorList>
    </citation>
    <scope>NUCLEOTIDE SEQUENCE [LARGE SCALE GENOMIC DNA]</scope>
    <source>
        <strain evidence="2 3">QZX222</strain>
    </source>
</reference>
<organism evidence="2 3">
    <name type="scientific">Allosphingosinicella humi</name>
    <dbReference type="NCBI Taxonomy" id="2068657"/>
    <lineage>
        <taxon>Bacteria</taxon>
        <taxon>Pseudomonadati</taxon>
        <taxon>Pseudomonadota</taxon>
        <taxon>Alphaproteobacteria</taxon>
        <taxon>Sphingomonadales</taxon>
        <taxon>Sphingomonadaceae</taxon>
        <taxon>Allosphingosinicella</taxon>
    </lineage>
</organism>
<comment type="caution">
    <text evidence="2">The sequence shown here is derived from an EMBL/GenBank/DDBJ whole genome shotgun (WGS) entry which is preliminary data.</text>
</comment>
<dbReference type="EMBL" id="QFFF01000001">
    <property type="protein sequence ID" value="PWG02924.1"/>
    <property type="molecule type" value="Genomic_DNA"/>
</dbReference>
<evidence type="ECO:0000313" key="3">
    <source>
        <dbReference type="Proteomes" id="UP000245916"/>
    </source>
</evidence>
<dbReference type="AlphaFoldDB" id="A0A2U2J3N9"/>
<feature type="compositionally biased region" description="Basic and acidic residues" evidence="1">
    <location>
        <begin position="99"/>
        <end position="112"/>
    </location>
</feature>
<dbReference type="Proteomes" id="UP000245916">
    <property type="component" value="Unassembled WGS sequence"/>
</dbReference>